<dbReference type="Gene3D" id="3.40.30.10">
    <property type="entry name" value="Glutaredoxin"/>
    <property type="match status" value="1"/>
</dbReference>
<dbReference type="InterPro" id="IPR036249">
    <property type="entry name" value="Thioredoxin-like_sf"/>
</dbReference>
<dbReference type="GO" id="GO:0004853">
    <property type="term" value="F:uroporphyrinogen decarboxylase activity"/>
    <property type="evidence" value="ECO:0007669"/>
    <property type="project" value="InterPro"/>
</dbReference>
<keyword evidence="3" id="KW-1185">Reference proteome</keyword>
<feature type="domain" description="Uroporphyrinogen decarboxylase (URO-D)" evidence="1">
    <location>
        <begin position="3"/>
        <end position="334"/>
    </location>
</feature>
<evidence type="ECO:0000313" key="2">
    <source>
        <dbReference type="EMBL" id="KNZ43616.1"/>
    </source>
</evidence>
<evidence type="ECO:0000259" key="1">
    <source>
        <dbReference type="Pfam" id="PF01208"/>
    </source>
</evidence>
<organism evidence="2 3">
    <name type="scientific">Acetobacterium bakii</name>
    <dbReference type="NCBI Taxonomy" id="52689"/>
    <lineage>
        <taxon>Bacteria</taxon>
        <taxon>Bacillati</taxon>
        <taxon>Bacillota</taxon>
        <taxon>Clostridia</taxon>
        <taxon>Eubacteriales</taxon>
        <taxon>Eubacteriaceae</taxon>
        <taxon>Acetobacterium</taxon>
    </lineage>
</organism>
<reference evidence="3" key="1">
    <citation type="submission" date="2015-07" db="EMBL/GenBank/DDBJ databases">
        <title>Draft genome sequence of Acetobacterium bakii DSM 8293, a potential psychrophilic chemical producer through syngas fermentation.</title>
        <authorList>
            <person name="Song Y."/>
            <person name="Hwang S."/>
            <person name="Cho B.-K."/>
        </authorList>
    </citation>
    <scope>NUCLEOTIDE SEQUENCE [LARGE SCALE GENOMIC DNA]</scope>
    <source>
        <strain evidence="3">DSM 8239</strain>
    </source>
</reference>
<sequence>MGKELIFKTMRHEETERMPWVPFAGIHSGKLAGYTAEEILKDGQKLYESLMEVAKVYGPDGMPIMFDLQLEAEIMGCELLWAEDNPPAVNTHPNEGDAKGIPCRCKIPTKTSGRIPVMLEAMTKLKASVGDDIALYGLICGPFTLASHLRGTDIFLDMLMDEDYVRELVNFCAEVAMKMCDFYIEAGMDVIAVVDPLVSQIAPESFESMLSDAFTTVFDYIRNKDRFSSFFVCGNAAPQLDVMCKTNPDSIAVDENVDFKAGKEVTDQYNIAISGNVPLATVMLHGEPKDNLKYVVELLDSIADKRNMIVSPGCDMPYDVPLENTIACSQAVKNTEQARELIKGYDGPDLSDIEIDIPDYEKLERPFVEVFTFDSVQCAACTYMMAAAQKAKDYFGDKIDIIEYKYTERENVVRCQRMGISNLPTMCINGEIKHISMIPDSEELRKEIEELF</sequence>
<dbReference type="PANTHER" id="PTHR47099:SF1">
    <property type="entry name" value="METHYLCOBAMIDE:COM METHYLTRANSFERASE MTBA"/>
    <property type="match status" value="1"/>
</dbReference>
<evidence type="ECO:0000313" key="3">
    <source>
        <dbReference type="Proteomes" id="UP000036873"/>
    </source>
</evidence>
<dbReference type="RefSeq" id="WP_050738338.1">
    <property type="nucleotide sequence ID" value="NZ_LGYO01000001.1"/>
</dbReference>
<protein>
    <submittedName>
        <fullName evidence="2">Uroporphyrinogen decarboxylase</fullName>
    </submittedName>
</protein>
<dbReference type="AlphaFoldDB" id="A0A0L6U507"/>
<dbReference type="InterPro" id="IPR000257">
    <property type="entry name" value="Uroporphyrinogen_deCOase"/>
</dbReference>
<comment type="caution">
    <text evidence="2">The sequence shown here is derived from an EMBL/GenBank/DDBJ whole genome shotgun (WGS) entry which is preliminary data.</text>
</comment>
<dbReference type="InterPro" id="IPR052024">
    <property type="entry name" value="Methanogen_methyltrans"/>
</dbReference>
<dbReference type="Gene3D" id="3.20.20.210">
    <property type="match status" value="1"/>
</dbReference>
<dbReference type="PANTHER" id="PTHR47099">
    <property type="entry name" value="METHYLCOBAMIDE:COM METHYLTRANSFERASE MTBA"/>
    <property type="match status" value="1"/>
</dbReference>
<accession>A0A0L6U507</accession>
<proteinExistence type="predicted"/>
<dbReference type="SUPFAM" id="SSF51726">
    <property type="entry name" value="UROD/MetE-like"/>
    <property type="match status" value="1"/>
</dbReference>
<dbReference type="STRING" id="52689.AKG39_00185"/>
<gene>
    <name evidence="2" type="ORF">AKG39_00185</name>
</gene>
<dbReference type="SUPFAM" id="SSF52833">
    <property type="entry name" value="Thioredoxin-like"/>
    <property type="match status" value="1"/>
</dbReference>
<dbReference type="Pfam" id="PF01208">
    <property type="entry name" value="URO-D"/>
    <property type="match status" value="1"/>
</dbReference>
<dbReference type="PATRIC" id="fig|52689.4.peg.38"/>
<dbReference type="Proteomes" id="UP000036873">
    <property type="component" value="Unassembled WGS sequence"/>
</dbReference>
<dbReference type="InterPro" id="IPR038071">
    <property type="entry name" value="UROD/MetE-like_sf"/>
</dbReference>
<dbReference type="GO" id="GO:0006779">
    <property type="term" value="P:porphyrin-containing compound biosynthetic process"/>
    <property type="evidence" value="ECO:0007669"/>
    <property type="project" value="InterPro"/>
</dbReference>
<name>A0A0L6U507_9FIRM</name>
<dbReference type="OrthoDB" id="9780425at2"/>
<dbReference type="EMBL" id="LGYO01000001">
    <property type="protein sequence ID" value="KNZ43616.1"/>
    <property type="molecule type" value="Genomic_DNA"/>
</dbReference>